<protein>
    <submittedName>
        <fullName evidence="1">Uncharacterized protein</fullName>
    </submittedName>
</protein>
<proteinExistence type="predicted"/>
<dbReference type="Proteomes" id="UP000265520">
    <property type="component" value="Unassembled WGS sequence"/>
</dbReference>
<evidence type="ECO:0000313" key="2">
    <source>
        <dbReference type="Proteomes" id="UP000265520"/>
    </source>
</evidence>
<dbReference type="EMBL" id="LXQA010060590">
    <property type="protein sequence ID" value="MCI06063.1"/>
    <property type="molecule type" value="Genomic_DNA"/>
</dbReference>
<comment type="caution">
    <text evidence="1">The sequence shown here is derived from an EMBL/GenBank/DDBJ whole genome shotgun (WGS) entry which is preliminary data.</text>
</comment>
<dbReference type="AlphaFoldDB" id="A0A392P1Y2"/>
<reference evidence="1 2" key="1">
    <citation type="journal article" date="2018" name="Front. Plant Sci.">
        <title>Red Clover (Trifolium pratense) and Zigzag Clover (T. medium) - A Picture of Genomic Similarities and Differences.</title>
        <authorList>
            <person name="Dluhosova J."/>
            <person name="Istvanek J."/>
            <person name="Nedelnik J."/>
            <person name="Repkova J."/>
        </authorList>
    </citation>
    <scope>NUCLEOTIDE SEQUENCE [LARGE SCALE GENOMIC DNA]</scope>
    <source>
        <strain evidence="2">cv. 10/8</strain>
        <tissue evidence="1">Leaf</tissue>
    </source>
</reference>
<sequence>MDTVLWNSLISIYEEGGNAYKVLEKISAQNVFELTSYIDSRLFFTCCGVLDKVYASFSNLGIDLEVSSYSCDFTNEVIINSIENIVMFVSLDLGKVVTSLLLTLFIEIFAADDLVKGTVMLLEIVENAAIKIMDVSSELVSFLSLVMSDKFPD</sequence>
<evidence type="ECO:0000313" key="1">
    <source>
        <dbReference type="EMBL" id="MCI06063.1"/>
    </source>
</evidence>
<name>A0A392P1Y2_9FABA</name>
<feature type="non-terminal residue" evidence="1">
    <location>
        <position position="153"/>
    </location>
</feature>
<organism evidence="1 2">
    <name type="scientific">Trifolium medium</name>
    <dbReference type="NCBI Taxonomy" id="97028"/>
    <lineage>
        <taxon>Eukaryota</taxon>
        <taxon>Viridiplantae</taxon>
        <taxon>Streptophyta</taxon>
        <taxon>Embryophyta</taxon>
        <taxon>Tracheophyta</taxon>
        <taxon>Spermatophyta</taxon>
        <taxon>Magnoliopsida</taxon>
        <taxon>eudicotyledons</taxon>
        <taxon>Gunneridae</taxon>
        <taxon>Pentapetalae</taxon>
        <taxon>rosids</taxon>
        <taxon>fabids</taxon>
        <taxon>Fabales</taxon>
        <taxon>Fabaceae</taxon>
        <taxon>Papilionoideae</taxon>
        <taxon>50 kb inversion clade</taxon>
        <taxon>NPAAA clade</taxon>
        <taxon>Hologalegina</taxon>
        <taxon>IRL clade</taxon>
        <taxon>Trifolieae</taxon>
        <taxon>Trifolium</taxon>
    </lineage>
</organism>
<keyword evidence="2" id="KW-1185">Reference proteome</keyword>
<accession>A0A392P1Y2</accession>